<sequence length="374" mass="37995">MTALVATAPAAPAATAAPGAAGVGAVRAGGVHAVFVQTNSPSGNHIVAYHRADNGRLSQAGSYATGGNGGQLAGSVADHLASQGALTYDRDHGLLYAVNAGSDSVSVFSVDGDRLHLRQVIDSGGTFPVSVAVHRDVVYVLNALDGGSIQGYTVEGDHLREHAAWHRCLGLDPNATPQFTNTPGQVGFTNDGDHLVVTTKANGDNVDVFAVDRSGAPSDTPQVTNLPAAVPFGFVPNGRDGVFLTEAGPNALVTLDIHRDGTTTQTAFAATGQAATCWVVAIGDLLFTSNAGSNNVSAFRATDRGRQLTPLGYESTGNPGPIDAAASADGRYLYVLTGVEGVVDEFSVAHNGNLTPIGTATVPDGPGSEGIVAF</sequence>
<evidence type="ECO:0000256" key="1">
    <source>
        <dbReference type="ARBA" id="ARBA00005564"/>
    </source>
</evidence>
<dbReference type="PANTHER" id="PTHR30344">
    <property type="entry name" value="6-PHOSPHOGLUCONOLACTONASE-RELATED"/>
    <property type="match status" value="1"/>
</dbReference>
<evidence type="ECO:0000313" key="3">
    <source>
        <dbReference type="EMBL" id="MBF9067236.1"/>
    </source>
</evidence>
<organism evidence="3 4">
    <name type="scientific">Streptacidiphilus fuscans</name>
    <dbReference type="NCBI Taxonomy" id="2789292"/>
    <lineage>
        <taxon>Bacteria</taxon>
        <taxon>Bacillati</taxon>
        <taxon>Actinomycetota</taxon>
        <taxon>Actinomycetes</taxon>
        <taxon>Kitasatosporales</taxon>
        <taxon>Streptomycetaceae</taxon>
        <taxon>Streptacidiphilus</taxon>
    </lineage>
</organism>
<evidence type="ECO:0000313" key="4">
    <source>
        <dbReference type="Proteomes" id="UP000657385"/>
    </source>
</evidence>
<dbReference type="EMBL" id="JADPRT010000002">
    <property type="protein sequence ID" value="MBF9067236.1"/>
    <property type="molecule type" value="Genomic_DNA"/>
</dbReference>
<proteinExistence type="inferred from homology"/>
<dbReference type="SUPFAM" id="SSF50969">
    <property type="entry name" value="YVTN repeat-like/Quinoprotein amine dehydrogenase"/>
    <property type="match status" value="1"/>
</dbReference>
<feature type="signal peptide" evidence="2">
    <location>
        <begin position="1"/>
        <end position="16"/>
    </location>
</feature>
<comment type="caution">
    <text evidence="3">The sequence shown here is derived from an EMBL/GenBank/DDBJ whole genome shotgun (WGS) entry which is preliminary data.</text>
</comment>
<dbReference type="InterPro" id="IPR015943">
    <property type="entry name" value="WD40/YVTN_repeat-like_dom_sf"/>
</dbReference>
<keyword evidence="4" id="KW-1185">Reference proteome</keyword>
<dbReference type="InterPro" id="IPR019405">
    <property type="entry name" value="Lactonase_7-beta_prop"/>
</dbReference>
<dbReference type="PANTHER" id="PTHR30344:SF1">
    <property type="entry name" value="6-PHOSPHOGLUCONOLACTONASE"/>
    <property type="match status" value="1"/>
</dbReference>
<evidence type="ECO:0000256" key="2">
    <source>
        <dbReference type="SAM" id="SignalP"/>
    </source>
</evidence>
<dbReference type="AlphaFoldDB" id="A0A931FD73"/>
<dbReference type="GO" id="GO:0017057">
    <property type="term" value="F:6-phosphogluconolactonase activity"/>
    <property type="evidence" value="ECO:0007669"/>
    <property type="project" value="TreeGrafter"/>
</dbReference>
<name>A0A931FD73_9ACTN</name>
<dbReference type="Gene3D" id="2.130.10.10">
    <property type="entry name" value="YVTN repeat-like/Quinoprotein amine dehydrogenase"/>
    <property type="match status" value="1"/>
</dbReference>
<dbReference type="Proteomes" id="UP000657385">
    <property type="component" value="Unassembled WGS sequence"/>
</dbReference>
<keyword evidence="2" id="KW-0732">Signal</keyword>
<protein>
    <submittedName>
        <fullName evidence="3">Beta-propeller fold lactonase family protein</fullName>
    </submittedName>
</protein>
<dbReference type="Pfam" id="PF10282">
    <property type="entry name" value="Lactonase"/>
    <property type="match status" value="2"/>
</dbReference>
<feature type="chain" id="PRO_5038889365" evidence="2">
    <location>
        <begin position="17"/>
        <end position="374"/>
    </location>
</feature>
<comment type="similarity">
    <text evidence="1">Belongs to the cycloisomerase 2 family.</text>
</comment>
<gene>
    <name evidence="3" type="ORF">I2501_04165</name>
</gene>
<reference evidence="3" key="1">
    <citation type="submission" date="2020-11" db="EMBL/GenBank/DDBJ databases">
        <title>Isolation and identification of active actinomycetes.</title>
        <authorList>
            <person name="Yu B."/>
        </authorList>
    </citation>
    <scope>NUCLEOTIDE SEQUENCE</scope>
    <source>
        <strain evidence="3">NEAU-YB345</strain>
    </source>
</reference>
<dbReference type="InterPro" id="IPR011044">
    <property type="entry name" value="Quino_amine_DH_bsu"/>
</dbReference>
<accession>A0A931FD73</accession>
<dbReference type="InterPro" id="IPR050282">
    <property type="entry name" value="Cycloisomerase_2"/>
</dbReference>